<proteinExistence type="predicted"/>
<gene>
    <name evidence="2" type="ORF">QR680_009004</name>
</gene>
<feature type="compositionally biased region" description="Low complexity" evidence="1">
    <location>
        <begin position="16"/>
        <end position="27"/>
    </location>
</feature>
<feature type="region of interest" description="Disordered" evidence="1">
    <location>
        <begin position="123"/>
        <end position="145"/>
    </location>
</feature>
<protein>
    <submittedName>
        <fullName evidence="2">Uncharacterized protein</fullName>
    </submittedName>
</protein>
<accession>A0AA39IIN9</accession>
<feature type="region of interest" description="Disordered" evidence="1">
    <location>
        <begin position="1"/>
        <end position="63"/>
    </location>
</feature>
<reference evidence="2" key="1">
    <citation type="submission" date="2023-06" db="EMBL/GenBank/DDBJ databases">
        <title>Genomic analysis of the entomopathogenic nematode Steinernema hermaphroditum.</title>
        <authorList>
            <person name="Schwarz E.M."/>
            <person name="Heppert J.K."/>
            <person name="Baniya A."/>
            <person name="Schwartz H.T."/>
            <person name="Tan C.-H."/>
            <person name="Antoshechkin I."/>
            <person name="Sternberg P.W."/>
            <person name="Goodrich-Blair H."/>
            <person name="Dillman A.R."/>
        </authorList>
    </citation>
    <scope>NUCLEOTIDE SEQUENCE</scope>
    <source>
        <strain evidence="2">PS9179</strain>
        <tissue evidence="2">Whole animal</tissue>
    </source>
</reference>
<keyword evidence="3" id="KW-1185">Reference proteome</keyword>
<evidence type="ECO:0000313" key="2">
    <source>
        <dbReference type="EMBL" id="KAK0425047.1"/>
    </source>
</evidence>
<organism evidence="2 3">
    <name type="scientific">Steinernema hermaphroditum</name>
    <dbReference type="NCBI Taxonomy" id="289476"/>
    <lineage>
        <taxon>Eukaryota</taxon>
        <taxon>Metazoa</taxon>
        <taxon>Ecdysozoa</taxon>
        <taxon>Nematoda</taxon>
        <taxon>Chromadorea</taxon>
        <taxon>Rhabditida</taxon>
        <taxon>Tylenchina</taxon>
        <taxon>Panagrolaimomorpha</taxon>
        <taxon>Strongyloidoidea</taxon>
        <taxon>Steinernematidae</taxon>
        <taxon>Steinernema</taxon>
    </lineage>
</organism>
<evidence type="ECO:0000256" key="1">
    <source>
        <dbReference type="SAM" id="MobiDB-lite"/>
    </source>
</evidence>
<evidence type="ECO:0000313" key="3">
    <source>
        <dbReference type="Proteomes" id="UP001175271"/>
    </source>
</evidence>
<dbReference type="Proteomes" id="UP001175271">
    <property type="component" value="Unassembled WGS sequence"/>
</dbReference>
<comment type="caution">
    <text evidence="2">The sequence shown here is derived from an EMBL/GenBank/DDBJ whole genome shotgun (WGS) entry which is preliminary data.</text>
</comment>
<sequence>MTGRSVPEVCCSSTNSSPRPRMARSPPTQDADNLTGERNLAEGASEVSCGKAVKAKKAPEPDHTIYESIATPVKPATTNLTHRWEKENKEDIEVIRKVYSREEVPKTGKMTLPELSVLSTEMLQPEKTKKTSMVSAAKDRLEPPIKLLEEETTSCMTKEDPKTIDMEQETKTLYQKETNTIYQKEPKTLYQKEPKTLYQKETESRVEQAQTLERSEKPLAQKKMKVRRLPENASPPPMTPYYTAMTSPFRSPAKSNMSKEKVTDPNSRSQKSQKSEKKLHKVRGFASSVASHTKNLLLFGCGSKESDTSRKSDRKQRQNGADKAKEASLTGNQKPLQKRPASQPDAVNTAAPQEHS</sequence>
<dbReference type="AlphaFoldDB" id="A0AA39IIN9"/>
<feature type="compositionally biased region" description="Basic and acidic residues" evidence="1">
    <location>
        <begin position="192"/>
        <end position="206"/>
    </location>
</feature>
<name>A0AA39IIN9_9BILA</name>
<feature type="region of interest" description="Disordered" evidence="1">
    <location>
        <begin position="192"/>
        <end position="356"/>
    </location>
</feature>
<dbReference type="EMBL" id="JAUCMV010000001">
    <property type="protein sequence ID" value="KAK0425047.1"/>
    <property type="molecule type" value="Genomic_DNA"/>
</dbReference>